<feature type="non-terminal residue" evidence="4">
    <location>
        <position position="1"/>
    </location>
</feature>
<dbReference type="GO" id="GO:0009982">
    <property type="term" value="F:pseudouridine synthase activity"/>
    <property type="evidence" value="ECO:0007669"/>
    <property type="project" value="InterPro"/>
</dbReference>
<dbReference type="InterPro" id="IPR006225">
    <property type="entry name" value="PsdUridine_synth_RluC/D"/>
</dbReference>
<name>A0A382Z214_9ZZZZ</name>
<evidence type="ECO:0000256" key="1">
    <source>
        <dbReference type="ARBA" id="ARBA00010876"/>
    </source>
</evidence>
<comment type="similarity">
    <text evidence="1">Belongs to the pseudouridine synthase RluA family.</text>
</comment>
<dbReference type="Gene3D" id="3.30.2350.10">
    <property type="entry name" value="Pseudouridine synthase"/>
    <property type="match status" value="1"/>
</dbReference>
<dbReference type="InterPro" id="IPR020103">
    <property type="entry name" value="PsdUridine_synth_cat_dom_sf"/>
</dbReference>
<protein>
    <recommendedName>
        <fullName evidence="3">Pseudouridine synthase RsuA/RluA-like domain-containing protein</fullName>
    </recommendedName>
</protein>
<dbReference type="InterPro" id="IPR006145">
    <property type="entry name" value="PsdUridine_synth_RsuA/RluA"/>
</dbReference>
<keyword evidence="2" id="KW-0413">Isomerase</keyword>
<accession>A0A382Z214</accession>
<evidence type="ECO:0000313" key="4">
    <source>
        <dbReference type="EMBL" id="SVD88778.1"/>
    </source>
</evidence>
<organism evidence="4">
    <name type="scientific">marine metagenome</name>
    <dbReference type="NCBI Taxonomy" id="408172"/>
    <lineage>
        <taxon>unclassified sequences</taxon>
        <taxon>metagenomes</taxon>
        <taxon>ecological metagenomes</taxon>
    </lineage>
</organism>
<dbReference type="InterPro" id="IPR050188">
    <property type="entry name" value="RluA_PseudoU_synthase"/>
</dbReference>
<dbReference type="PROSITE" id="PS01129">
    <property type="entry name" value="PSI_RLU"/>
    <property type="match status" value="1"/>
</dbReference>
<reference evidence="4" key="1">
    <citation type="submission" date="2018-05" db="EMBL/GenBank/DDBJ databases">
        <authorList>
            <person name="Lanie J.A."/>
            <person name="Ng W.-L."/>
            <person name="Kazmierczak K.M."/>
            <person name="Andrzejewski T.M."/>
            <person name="Davidsen T.M."/>
            <person name="Wayne K.J."/>
            <person name="Tettelin H."/>
            <person name="Glass J.I."/>
            <person name="Rusch D."/>
            <person name="Podicherti R."/>
            <person name="Tsui H.-C.T."/>
            <person name="Winkler M.E."/>
        </authorList>
    </citation>
    <scope>NUCLEOTIDE SEQUENCE</scope>
</reference>
<dbReference type="SUPFAM" id="SSF55120">
    <property type="entry name" value="Pseudouridine synthase"/>
    <property type="match status" value="1"/>
</dbReference>
<dbReference type="EMBL" id="UINC01179873">
    <property type="protein sequence ID" value="SVD88778.1"/>
    <property type="molecule type" value="Genomic_DNA"/>
</dbReference>
<dbReference type="Pfam" id="PF00849">
    <property type="entry name" value="PseudoU_synth_2"/>
    <property type="match status" value="1"/>
</dbReference>
<sequence length="233" mass="25276">RESNLVAQDIPVTVVYQDESLVVINKPAGLAVHPGPGHSDQTLVNALLAMCPDIQGIGGEIRPGIVHRLDKDTSGLMMVAKTHQAHLDLSSQIQARQVTKGYLALVEGTPKPLEGKVDAPVGRHTRRRTRMAVVVGGKEARTGYKVREQFSGHSLLELYLETGRTHQIRVHMAHIGHPLVGDTIYGKASPLVERHFLHAFQLGFKHPATGEPLEFQTGLPSDLALAVDTLRGG</sequence>
<dbReference type="GO" id="GO:0003723">
    <property type="term" value="F:RNA binding"/>
    <property type="evidence" value="ECO:0007669"/>
    <property type="project" value="InterPro"/>
</dbReference>
<dbReference type="AlphaFoldDB" id="A0A382Z214"/>
<proteinExistence type="inferred from homology"/>
<dbReference type="InterPro" id="IPR006224">
    <property type="entry name" value="PsdUridine_synth_RluA-like_CS"/>
</dbReference>
<dbReference type="PANTHER" id="PTHR21600:SF44">
    <property type="entry name" value="RIBOSOMAL LARGE SUBUNIT PSEUDOURIDINE SYNTHASE D"/>
    <property type="match status" value="1"/>
</dbReference>
<gene>
    <name evidence="4" type="ORF">METZ01_LOCUS441632</name>
</gene>
<evidence type="ECO:0000256" key="2">
    <source>
        <dbReference type="ARBA" id="ARBA00023235"/>
    </source>
</evidence>
<dbReference type="GO" id="GO:0000455">
    <property type="term" value="P:enzyme-directed rRNA pseudouridine synthesis"/>
    <property type="evidence" value="ECO:0007669"/>
    <property type="project" value="TreeGrafter"/>
</dbReference>
<evidence type="ECO:0000259" key="3">
    <source>
        <dbReference type="Pfam" id="PF00849"/>
    </source>
</evidence>
<dbReference type="PANTHER" id="PTHR21600">
    <property type="entry name" value="MITOCHONDRIAL RNA PSEUDOURIDINE SYNTHASE"/>
    <property type="match status" value="1"/>
</dbReference>
<dbReference type="CDD" id="cd02869">
    <property type="entry name" value="PseudoU_synth_RluA_like"/>
    <property type="match status" value="1"/>
</dbReference>
<feature type="domain" description="Pseudouridine synthase RsuA/RluA-like" evidence="3">
    <location>
        <begin position="21"/>
        <end position="174"/>
    </location>
</feature>
<dbReference type="NCBIfam" id="TIGR00005">
    <property type="entry name" value="rluA_subfam"/>
    <property type="match status" value="1"/>
</dbReference>